<protein>
    <submittedName>
        <fullName evidence="4">Disease resistance protein rpp4</fullName>
    </submittedName>
</protein>
<keyword evidence="3" id="KW-1133">Transmembrane helix</keyword>
<sequence length="227" mass="26303">MTSEEICLNQKITLKLFLLFRVGPVSFAFDATLIAMLAVEVIGRPQISFCLGCELSLELCLENMINVNLSGCEFTKLPKLWAPNLEKLDISYCKNLVKLPELWAPKLKFLKLSHCKNLVEIDECYGSLEKLELWFLYDCIKLQFLPGQLKLKSLYAFHLCGYARLEKLPNFHPEMECLQYLDLSGNGIREVPSSIEHLTKLVELNLRYCKNLRDLSDSIYKLQWFRI</sequence>
<evidence type="ECO:0000313" key="4">
    <source>
        <dbReference type="EMBL" id="KAK7838789.1"/>
    </source>
</evidence>
<dbReference type="SUPFAM" id="SSF52058">
    <property type="entry name" value="L domain-like"/>
    <property type="match status" value="1"/>
</dbReference>
<evidence type="ECO:0000256" key="1">
    <source>
        <dbReference type="ARBA" id="ARBA00022614"/>
    </source>
</evidence>
<evidence type="ECO:0000313" key="5">
    <source>
        <dbReference type="Proteomes" id="UP000237347"/>
    </source>
</evidence>
<dbReference type="PANTHER" id="PTHR47186:SF3">
    <property type="entry name" value="OS09G0267800 PROTEIN"/>
    <property type="match status" value="1"/>
</dbReference>
<evidence type="ECO:0000256" key="3">
    <source>
        <dbReference type="SAM" id="Phobius"/>
    </source>
</evidence>
<comment type="caution">
    <text evidence="4">The sequence shown here is derived from an EMBL/GenBank/DDBJ whole genome shotgun (WGS) entry which is preliminary data.</text>
</comment>
<dbReference type="InterPro" id="IPR001611">
    <property type="entry name" value="Leu-rich_rpt"/>
</dbReference>
<keyword evidence="3" id="KW-0472">Membrane</keyword>
<keyword evidence="2" id="KW-0677">Repeat</keyword>
<keyword evidence="1" id="KW-0433">Leucine-rich repeat</keyword>
<dbReference type="AlphaFoldDB" id="A0AAW0KHS5"/>
<keyword evidence="5" id="KW-1185">Reference proteome</keyword>
<dbReference type="Pfam" id="PF00560">
    <property type="entry name" value="LRR_1"/>
    <property type="match status" value="1"/>
</dbReference>
<feature type="transmembrane region" description="Helical" evidence="3">
    <location>
        <begin position="18"/>
        <end position="39"/>
    </location>
</feature>
<organism evidence="4 5">
    <name type="scientific">Quercus suber</name>
    <name type="common">Cork oak</name>
    <dbReference type="NCBI Taxonomy" id="58331"/>
    <lineage>
        <taxon>Eukaryota</taxon>
        <taxon>Viridiplantae</taxon>
        <taxon>Streptophyta</taxon>
        <taxon>Embryophyta</taxon>
        <taxon>Tracheophyta</taxon>
        <taxon>Spermatophyta</taxon>
        <taxon>Magnoliopsida</taxon>
        <taxon>eudicotyledons</taxon>
        <taxon>Gunneridae</taxon>
        <taxon>Pentapetalae</taxon>
        <taxon>rosids</taxon>
        <taxon>fabids</taxon>
        <taxon>Fagales</taxon>
        <taxon>Fagaceae</taxon>
        <taxon>Quercus</taxon>
    </lineage>
</organism>
<dbReference type="Pfam" id="PF12799">
    <property type="entry name" value="LRR_4"/>
    <property type="match status" value="1"/>
</dbReference>
<dbReference type="EMBL" id="PKMF04000298">
    <property type="protein sequence ID" value="KAK7838789.1"/>
    <property type="molecule type" value="Genomic_DNA"/>
</dbReference>
<gene>
    <name evidence="4" type="primary">RPP4</name>
    <name evidence="4" type="ORF">CFP56_019080</name>
</gene>
<dbReference type="Gene3D" id="3.80.10.10">
    <property type="entry name" value="Ribonuclease Inhibitor"/>
    <property type="match status" value="2"/>
</dbReference>
<dbReference type="PANTHER" id="PTHR47186">
    <property type="entry name" value="LEUCINE-RICH REPEAT-CONTAINING PROTEIN 57"/>
    <property type="match status" value="1"/>
</dbReference>
<dbReference type="InterPro" id="IPR032675">
    <property type="entry name" value="LRR_dom_sf"/>
</dbReference>
<evidence type="ECO:0000256" key="2">
    <source>
        <dbReference type="ARBA" id="ARBA00022737"/>
    </source>
</evidence>
<name>A0AAW0KHS5_QUESU</name>
<dbReference type="InterPro" id="IPR025875">
    <property type="entry name" value="Leu-rich_rpt_4"/>
</dbReference>
<proteinExistence type="predicted"/>
<reference evidence="4 5" key="1">
    <citation type="journal article" date="2018" name="Sci. Data">
        <title>The draft genome sequence of cork oak.</title>
        <authorList>
            <person name="Ramos A.M."/>
            <person name="Usie A."/>
            <person name="Barbosa P."/>
            <person name="Barros P.M."/>
            <person name="Capote T."/>
            <person name="Chaves I."/>
            <person name="Simoes F."/>
            <person name="Abreu I."/>
            <person name="Carrasquinho I."/>
            <person name="Faro C."/>
            <person name="Guimaraes J.B."/>
            <person name="Mendonca D."/>
            <person name="Nobrega F."/>
            <person name="Rodrigues L."/>
            <person name="Saibo N.J.M."/>
            <person name="Varela M.C."/>
            <person name="Egas C."/>
            <person name="Matos J."/>
            <person name="Miguel C.M."/>
            <person name="Oliveira M.M."/>
            <person name="Ricardo C.P."/>
            <person name="Goncalves S."/>
        </authorList>
    </citation>
    <scope>NUCLEOTIDE SEQUENCE [LARGE SCALE GENOMIC DNA]</scope>
    <source>
        <strain evidence="5">cv. HL8</strain>
    </source>
</reference>
<dbReference type="Proteomes" id="UP000237347">
    <property type="component" value="Unassembled WGS sequence"/>
</dbReference>
<keyword evidence="3" id="KW-0812">Transmembrane</keyword>
<accession>A0AAW0KHS5</accession>
<dbReference type="PROSITE" id="PS51450">
    <property type="entry name" value="LRR"/>
    <property type="match status" value="1"/>
</dbReference>